<name>A0AA39TGJ2_9AGAR</name>
<evidence type="ECO:0000256" key="1">
    <source>
        <dbReference type="SAM" id="SignalP"/>
    </source>
</evidence>
<keyword evidence="1" id="KW-0732">Signal</keyword>
<keyword evidence="3" id="KW-1185">Reference proteome</keyword>
<proteinExistence type="predicted"/>
<organism evidence="2 3">
    <name type="scientific">Armillaria novae-zelandiae</name>
    <dbReference type="NCBI Taxonomy" id="153914"/>
    <lineage>
        <taxon>Eukaryota</taxon>
        <taxon>Fungi</taxon>
        <taxon>Dikarya</taxon>
        <taxon>Basidiomycota</taxon>
        <taxon>Agaricomycotina</taxon>
        <taxon>Agaricomycetes</taxon>
        <taxon>Agaricomycetidae</taxon>
        <taxon>Agaricales</taxon>
        <taxon>Marasmiineae</taxon>
        <taxon>Physalacriaceae</taxon>
        <taxon>Armillaria</taxon>
    </lineage>
</organism>
<reference evidence="2" key="1">
    <citation type="submission" date="2023-06" db="EMBL/GenBank/DDBJ databases">
        <authorList>
            <consortium name="Lawrence Berkeley National Laboratory"/>
            <person name="Ahrendt S."/>
            <person name="Sahu N."/>
            <person name="Indic B."/>
            <person name="Wong-Bajracharya J."/>
            <person name="Merenyi Z."/>
            <person name="Ke H.-M."/>
            <person name="Monk M."/>
            <person name="Kocsube S."/>
            <person name="Drula E."/>
            <person name="Lipzen A."/>
            <person name="Balint B."/>
            <person name="Henrissat B."/>
            <person name="Andreopoulos B."/>
            <person name="Martin F.M."/>
            <person name="Harder C.B."/>
            <person name="Rigling D."/>
            <person name="Ford K.L."/>
            <person name="Foster G.D."/>
            <person name="Pangilinan J."/>
            <person name="Papanicolaou A."/>
            <person name="Barry K."/>
            <person name="LaButti K."/>
            <person name="Viragh M."/>
            <person name="Koriabine M."/>
            <person name="Yan M."/>
            <person name="Riley R."/>
            <person name="Champramary S."/>
            <person name="Plett K.L."/>
            <person name="Tsai I.J."/>
            <person name="Slot J."/>
            <person name="Sipos G."/>
            <person name="Plett J."/>
            <person name="Nagy L.G."/>
            <person name="Grigoriev I.V."/>
        </authorList>
    </citation>
    <scope>NUCLEOTIDE SEQUENCE</scope>
    <source>
        <strain evidence="2">ICMP 16352</strain>
    </source>
</reference>
<dbReference type="PROSITE" id="PS51257">
    <property type="entry name" value="PROKAR_LIPOPROTEIN"/>
    <property type="match status" value="1"/>
</dbReference>
<accession>A0AA39TGJ2</accession>
<evidence type="ECO:0000313" key="2">
    <source>
        <dbReference type="EMBL" id="KAK0487586.1"/>
    </source>
</evidence>
<dbReference type="EMBL" id="JAUEPR010000003">
    <property type="protein sequence ID" value="KAK0487586.1"/>
    <property type="molecule type" value="Genomic_DNA"/>
</dbReference>
<dbReference type="AlphaFoldDB" id="A0AA39TGJ2"/>
<feature type="chain" id="PRO_5041219167" description="Ecp2 effector protein domain-containing protein" evidence="1">
    <location>
        <begin position="23"/>
        <end position="353"/>
    </location>
</feature>
<evidence type="ECO:0000313" key="3">
    <source>
        <dbReference type="Proteomes" id="UP001175227"/>
    </source>
</evidence>
<evidence type="ECO:0008006" key="4">
    <source>
        <dbReference type="Google" id="ProtNLM"/>
    </source>
</evidence>
<dbReference type="Proteomes" id="UP001175227">
    <property type="component" value="Unassembled WGS sequence"/>
</dbReference>
<feature type="signal peptide" evidence="1">
    <location>
        <begin position="1"/>
        <end position="22"/>
    </location>
</feature>
<protein>
    <recommendedName>
        <fullName evidence="4">Ecp2 effector protein domain-containing protein</fullName>
    </recommendedName>
</protein>
<sequence>MAMKSSLLQAALFSGLSCVVDETNCLADPSITTLVELANCFNYYTVQKDYYSQETYFTAQPNTTQLDSWGDLITSLLYVDNNCTSVAIPPSLQDTYTISDFDSYCVLSEIRANERGFYDKGWGLFVVPSSRSGTKRNIHLGMPHPLFDFRTPAQAVSLFTMTGAKSLLISGRHRSAYNASTDCLPSTAKATYYRTDPTHDVNEPFHSASRAVWAWQNVNGGCPTRSCAFIQLHGKSPTTCRTDQIFLSSGLGNSTWYADDVDRPVKRIQRELEHSFPNWNISLPSDSSCVLTATNNVFGRLINGVDESKICNQAATLDGSTGVFVHIEQARVATSQDAYDGWGRALLVAFEPA</sequence>
<comment type="caution">
    <text evidence="2">The sequence shown here is derived from an EMBL/GenBank/DDBJ whole genome shotgun (WGS) entry which is preliminary data.</text>
</comment>
<gene>
    <name evidence="2" type="ORF">IW261DRAFT_1448737</name>
</gene>